<feature type="chain" id="PRO_5012551344" evidence="2">
    <location>
        <begin position="28"/>
        <end position="408"/>
    </location>
</feature>
<keyword evidence="4" id="KW-1185">Reference proteome</keyword>
<organism evidence="3 4">
    <name type="scientific">Methyloprofundus sedimenti</name>
    <dbReference type="NCBI Taxonomy" id="1420851"/>
    <lineage>
        <taxon>Bacteria</taxon>
        <taxon>Pseudomonadati</taxon>
        <taxon>Pseudomonadota</taxon>
        <taxon>Gammaproteobacteria</taxon>
        <taxon>Methylococcales</taxon>
        <taxon>Methylococcaceae</taxon>
        <taxon>Methyloprofundus</taxon>
    </lineage>
</organism>
<name>A0A1V8M4D1_9GAMM</name>
<dbReference type="InterPro" id="IPR011990">
    <property type="entry name" value="TPR-like_helical_dom_sf"/>
</dbReference>
<dbReference type="SUPFAM" id="SSF48452">
    <property type="entry name" value="TPR-like"/>
    <property type="match status" value="2"/>
</dbReference>
<keyword evidence="2" id="KW-0732">Signal</keyword>
<sequence length="408" mass="46349">MNKIMRNSLKTGLISLSLFMLNVPLYAEDNPPPIAPGLYKQLSKAETLIGKKKYSEARQRLNKILADVQDNSYEQAIILRSLASIYTFENQYKQSAQLLEQSLATNALTDTQQQESILNLGQLYMATEQYKKAVDTLAPWLNKHPNTTNTQVWILLANGYAQLKQYRKALPYIEHVIKNAKKPQTSWLELNLALYYEIQDYSSAAGILKRLITLEPDKQNYWQQLASIYQQLQQYDNALTIQNLAYKKGFLNSESKKLALFNLFLYNKQPYQAAVLLEKELNAKGIKQTSANWELLANAWTSAREYKNAIKALDKASTLNASGQLYLQLGRIHIEQESWQDAISAINKALKKGGLKQSGEAYILLGISYYEAGQLQAANKAFTNAQDYSKTRKSAEQWLGYITMDARG</sequence>
<feature type="repeat" description="TPR" evidence="1">
    <location>
        <begin position="114"/>
        <end position="147"/>
    </location>
</feature>
<accession>A0A1V8M4D1</accession>
<dbReference type="InterPro" id="IPR039340">
    <property type="entry name" value="Tfc4/TFIIIC-102/Sfc4"/>
</dbReference>
<comment type="caution">
    <text evidence="3">The sequence shown here is derived from an EMBL/GenBank/DDBJ whole genome shotgun (WGS) entry which is preliminary data.</text>
</comment>
<protein>
    <submittedName>
        <fullName evidence="3">Uncharacterized protein</fullName>
    </submittedName>
</protein>
<dbReference type="AlphaFoldDB" id="A0A1V8M4D1"/>
<dbReference type="STRING" id="1420851.AU255_00475"/>
<dbReference type="PANTHER" id="PTHR23082">
    <property type="entry name" value="TRANSCRIPTION INITIATION FACTOR IIIC TFIIIC , POLYPEPTIDE 3-RELATED"/>
    <property type="match status" value="1"/>
</dbReference>
<dbReference type="InterPro" id="IPR019734">
    <property type="entry name" value="TPR_rpt"/>
</dbReference>
<dbReference type="PANTHER" id="PTHR23082:SF0">
    <property type="entry name" value="GENERAL TRANSCRIPTION FACTOR 3C POLYPEPTIDE 3"/>
    <property type="match status" value="1"/>
</dbReference>
<evidence type="ECO:0000256" key="2">
    <source>
        <dbReference type="SAM" id="SignalP"/>
    </source>
</evidence>
<dbReference type="Gene3D" id="1.25.40.10">
    <property type="entry name" value="Tetratricopeptide repeat domain"/>
    <property type="match status" value="3"/>
</dbReference>
<feature type="signal peptide" evidence="2">
    <location>
        <begin position="1"/>
        <end position="27"/>
    </location>
</feature>
<dbReference type="GO" id="GO:0006383">
    <property type="term" value="P:transcription by RNA polymerase III"/>
    <property type="evidence" value="ECO:0007669"/>
    <property type="project" value="InterPro"/>
</dbReference>
<dbReference type="PROSITE" id="PS50005">
    <property type="entry name" value="TPR"/>
    <property type="match status" value="2"/>
</dbReference>
<evidence type="ECO:0000256" key="1">
    <source>
        <dbReference type="PROSITE-ProRule" id="PRU00339"/>
    </source>
</evidence>
<dbReference type="Pfam" id="PF13181">
    <property type="entry name" value="TPR_8"/>
    <property type="match status" value="1"/>
</dbReference>
<dbReference type="GO" id="GO:0000127">
    <property type="term" value="C:transcription factor TFIIIC complex"/>
    <property type="evidence" value="ECO:0007669"/>
    <property type="project" value="TreeGrafter"/>
</dbReference>
<evidence type="ECO:0000313" key="4">
    <source>
        <dbReference type="Proteomes" id="UP000191980"/>
    </source>
</evidence>
<dbReference type="Proteomes" id="UP000191980">
    <property type="component" value="Unassembled WGS sequence"/>
</dbReference>
<dbReference type="SMART" id="SM00028">
    <property type="entry name" value="TPR"/>
    <property type="match status" value="5"/>
</dbReference>
<dbReference type="EMBL" id="LPUF01000001">
    <property type="protein sequence ID" value="OQK16420.1"/>
    <property type="molecule type" value="Genomic_DNA"/>
</dbReference>
<evidence type="ECO:0000313" key="3">
    <source>
        <dbReference type="EMBL" id="OQK16420.1"/>
    </source>
</evidence>
<feature type="repeat" description="TPR" evidence="1">
    <location>
        <begin position="359"/>
        <end position="392"/>
    </location>
</feature>
<dbReference type="Pfam" id="PF14559">
    <property type="entry name" value="TPR_19"/>
    <property type="match status" value="1"/>
</dbReference>
<proteinExistence type="predicted"/>
<gene>
    <name evidence="3" type="ORF">AU255_00475</name>
</gene>
<keyword evidence="1" id="KW-0802">TPR repeat</keyword>
<reference evidence="3 4" key="1">
    <citation type="submission" date="2015-12" db="EMBL/GenBank/DDBJ databases">
        <authorList>
            <person name="Shamseldin A."/>
            <person name="Moawad H."/>
            <person name="Abd El-Rahim W.M."/>
            <person name="Sadowsky M.J."/>
        </authorList>
    </citation>
    <scope>NUCLEOTIDE SEQUENCE [LARGE SCALE GENOMIC DNA]</scope>
    <source>
        <strain evidence="3 4">WF1</strain>
    </source>
</reference>
<dbReference type="Pfam" id="PF13432">
    <property type="entry name" value="TPR_16"/>
    <property type="match status" value="1"/>
</dbReference>